<evidence type="ECO:0000313" key="4">
    <source>
        <dbReference type="Proteomes" id="UP000013042"/>
    </source>
</evidence>
<evidence type="ECO:0000256" key="1">
    <source>
        <dbReference type="ARBA" id="ARBA00006987"/>
    </source>
</evidence>
<dbReference type="Proteomes" id="UP000013042">
    <property type="component" value="Unassembled WGS sequence"/>
</dbReference>
<dbReference type="PANTHER" id="PTHR42928:SF3">
    <property type="entry name" value="UPF0065 PROTEIN YFLP"/>
    <property type="match status" value="1"/>
</dbReference>
<dbReference type="PIRSF" id="PIRSF017082">
    <property type="entry name" value="YflP"/>
    <property type="match status" value="1"/>
</dbReference>
<name>N6XXM2_THASP</name>
<organism evidence="3 4">
    <name type="scientific">Thauera aminoaromatica S2</name>
    <dbReference type="NCBI Taxonomy" id="1234381"/>
    <lineage>
        <taxon>Bacteria</taxon>
        <taxon>Pseudomonadati</taxon>
        <taxon>Pseudomonadota</taxon>
        <taxon>Betaproteobacteria</taxon>
        <taxon>Rhodocyclales</taxon>
        <taxon>Zoogloeaceae</taxon>
        <taxon>Thauera</taxon>
    </lineage>
</organism>
<dbReference type="InterPro" id="IPR005064">
    <property type="entry name" value="BUG"/>
</dbReference>
<dbReference type="PANTHER" id="PTHR42928">
    <property type="entry name" value="TRICARBOXYLATE-BINDING PROTEIN"/>
    <property type="match status" value="1"/>
</dbReference>
<proteinExistence type="inferred from homology"/>
<evidence type="ECO:0008006" key="5">
    <source>
        <dbReference type="Google" id="ProtNLM"/>
    </source>
</evidence>
<sequence>MEEIAMLLKKTLFAAATAVLATLAAGVVHAAPEKPECIAPAKPGGGFDLTCKLVQSALQNGYLEAPMRVTYMPGGIGAVAYNTVIANRPAEAGTVVAFSGGSFLNLAIGKFGKYTEDDVKWVAAVGADYGAIIVRADSPFQSLKDLIEATRANPGKVVYGAGGSVGSQDWMKSALVAREAGVDPKSMRYVAFEGGGEAMTALMGGHVQVYSGDASEVAAHLKGGRVRVLAVLAPQRLPGELAAIPTAIEQGYKVDWTIARGYYVGPKVADADYAWWVATFDKMLASPEFDKLRAERGLFPFARTGAAATEYVKQEVQRFRKLAVELGLTAQ</sequence>
<dbReference type="AlphaFoldDB" id="N6XXM2"/>
<comment type="similarity">
    <text evidence="1">Belongs to the UPF0065 (bug) family.</text>
</comment>
<dbReference type="Gene3D" id="3.40.190.150">
    <property type="entry name" value="Bordetella uptake gene, domain 1"/>
    <property type="match status" value="1"/>
</dbReference>
<gene>
    <name evidence="3" type="ORF">C665_14405</name>
</gene>
<evidence type="ECO:0000256" key="2">
    <source>
        <dbReference type="SAM" id="SignalP"/>
    </source>
</evidence>
<dbReference type="InterPro" id="IPR042100">
    <property type="entry name" value="Bug_dom1"/>
</dbReference>
<reference evidence="3 4" key="1">
    <citation type="submission" date="2012-09" db="EMBL/GenBank/DDBJ databases">
        <title>Draft Genome Sequences of 6 Strains from Genus Thauera.</title>
        <authorList>
            <person name="Liu B."/>
            <person name="Shapleigh J.P."/>
            <person name="Frostegard A.H."/>
        </authorList>
    </citation>
    <scope>NUCLEOTIDE SEQUENCE [LARGE SCALE GENOMIC DNA]</scope>
    <source>
        <strain evidence="3 4">S2</strain>
    </source>
</reference>
<comment type="caution">
    <text evidence="3">The sequence shown here is derived from an EMBL/GenBank/DDBJ whole genome shotgun (WGS) entry which is preliminary data.</text>
</comment>
<feature type="chain" id="PRO_5004127927" description="Tricarboxylic transport membrane protein" evidence="2">
    <location>
        <begin position="31"/>
        <end position="331"/>
    </location>
</feature>
<dbReference type="Gene3D" id="3.40.190.10">
    <property type="entry name" value="Periplasmic binding protein-like II"/>
    <property type="match status" value="1"/>
</dbReference>
<accession>N6XXM2</accession>
<evidence type="ECO:0000313" key="3">
    <source>
        <dbReference type="EMBL" id="ENO84015.1"/>
    </source>
</evidence>
<dbReference type="EMBL" id="AMXD01000102">
    <property type="protein sequence ID" value="ENO84015.1"/>
    <property type="molecule type" value="Genomic_DNA"/>
</dbReference>
<feature type="signal peptide" evidence="2">
    <location>
        <begin position="1"/>
        <end position="30"/>
    </location>
</feature>
<protein>
    <recommendedName>
        <fullName evidence="5">Tricarboxylic transport membrane protein</fullName>
    </recommendedName>
</protein>
<dbReference type="CDD" id="cd07012">
    <property type="entry name" value="PBP2_Bug_TTT"/>
    <property type="match status" value="1"/>
</dbReference>
<dbReference type="SUPFAM" id="SSF53850">
    <property type="entry name" value="Periplasmic binding protein-like II"/>
    <property type="match status" value="1"/>
</dbReference>
<keyword evidence="2" id="KW-0732">Signal</keyword>
<dbReference type="Pfam" id="PF03401">
    <property type="entry name" value="TctC"/>
    <property type="match status" value="1"/>
</dbReference>